<dbReference type="Proteomes" id="UP000231693">
    <property type="component" value="Unassembled WGS sequence"/>
</dbReference>
<sequence>MLGTVTRGLVAGAAGTAVIDAVTYLDMALRGRDPSSVPQGTVDALADRAGTSVPGDGATAENRRTALGALAGTATGLGVGVLASVARRAGLRTGPAAGAVLIGGAAMAAADLPVAALGVSDPGTWSRADWAADVVPHLAYGLTTHLTLDALASDEPPAGRARPALLARSAALGLASGARASLGVAAPVLTSPGGGRGRAVAKAGIALGVVGELVGDKQPTTPSRLDPPGPQVRVAAGALGGVALARRAEARPLVPMAVGAAAAAVGTRAGAAWRAWAVGRVPDWQAAVAEDVAALALAAVACVGGRPGSGTTA</sequence>
<name>A0A2M9CDI6_9CELL</name>
<dbReference type="RefSeq" id="WP_100423572.1">
    <property type="nucleotide sequence ID" value="NZ_BOOX01000007.1"/>
</dbReference>
<evidence type="ECO:0000313" key="1">
    <source>
        <dbReference type="EMBL" id="PJJ69939.1"/>
    </source>
</evidence>
<reference evidence="1 2" key="1">
    <citation type="submission" date="2017-11" db="EMBL/GenBank/DDBJ databases">
        <title>Genomic Encyclopedia of Archaeal and Bacterial Type Strains, Phase II (KMG-II): From Individual Species to Whole Genera.</title>
        <authorList>
            <person name="Goeker M."/>
        </authorList>
    </citation>
    <scope>NUCLEOTIDE SEQUENCE [LARGE SCALE GENOMIC DNA]</scope>
    <source>
        <strain evidence="1 2">DSM 25478</strain>
    </source>
</reference>
<gene>
    <name evidence="1" type="ORF">CLV28_2416</name>
</gene>
<protein>
    <recommendedName>
        <fullName evidence="3">DUF4126 domain-containing protein</fullName>
    </recommendedName>
</protein>
<evidence type="ECO:0008006" key="3">
    <source>
        <dbReference type="Google" id="ProtNLM"/>
    </source>
</evidence>
<organism evidence="1 2">
    <name type="scientific">Sediminihabitans luteus</name>
    <dbReference type="NCBI Taxonomy" id="1138585"/>
    <lineage>
        <taxon>Bacteria</taxon>
        <taxon>Bacillati</taxon>
        <taxon>Actinomycetota</taxon>
        <taxon>Actinomycetes</taxon>
        <taxon>Micrococcales</taxon>
        <taxon>Cellulomonadaceae</taxon>
        <taxon>Sediminihabitans</taxon>
    </lineage>
</organism>
<proteinExistence type="predicted"/>
<accession>A0A2M9CDI6</accession>
<dbReference type="EMBL" id="PGFE01000004">
    <property type="protein sequence ID" value="PJJ69939.1"/>
    <property type="molecule type" value="Genomic_DNA"/>
</dbReference>
<keyword evidence="2" id="KW-1185">Reference proteome</keyword>
<comment type="caution">
    <text evidence="1">The sequence shown here is derived from an EMBL/GenBank/DDBJ whole genome shotgun (WGS) entry which is preliminary data.</text>
</comment>
<evidence type="ECO:0000313" key="2">
    <source>
        <dbReference type="Proteomes" id="UP000231693"/>
    </source>
</evidence>
<dbReference type="OrthoDB" id="4569917at2"/>
<dbReference type="AlphaFoldDB" id="A0A2M9CDI6"/>